<evidence type="ECO:0000256" key="2">
    <source>
        <dbReference type="ARBA" id="ARBA00010190"/>
    </source>
</evidence>
<gene>
    <name evidence="11 13" type="primary">purC</name>
    <name evidence="13" type="ORF">PATL70BA_0594</name>
</gene>
<evidence type="ECO:0000313" key="14">
    <source>
        <dbReference type="Proteomes" id="UP000279029"/>
    </source>
</evidence>
<dbReference type="GO" id="GO:0009236">
    <property type="term" value="P:cobalamin biosynthetic process"/>
    <property type="evidence" value="ECO:0007669"/>
    <property type="project" value="InterPro"/>
</dbReference>
<dbReference type="PROSITE" id="PS01057">
    <property type="entry name" value="SAICAR_SYNTHETASE_1"/>
    <property type="match status" value="1"/>
</dbReference>
<dbReference type="Gene3D" id="3.30.200.20">
    <property type="entry name" value="Phosphorylase Kinase, domain 1"/>
    <property type="match status" value="1"/>
</dbReference>
<keyword evidence="7 11" id="KW-0658">Purine biosynthesis</keyword>
<protein>
    <recommendedName>
        <fullName evidence="4 11">Phosphoribosylaminoimidazole-succinocarboxamide synthase</fullName>
        <ecNumber evidence="3 11">6.3.2.6</ecNumber>
    </recommendedName>
    <alternativeName>
        <fullName evidence="9 11">SAICAR synthetase</fullName>
    </alternativeName>
</protein>
<dbReference type="Proteomes" id="UP000279029">
    <property type="component" value="Chromosome"/>
</dbReference>
<accession>A0A3P7RUG8</accession>
<name>A0A3P7RUG8_9FIRM</name>
<dbReference type="HAMAP" id="MF_00137">
    <property type="entry name" value="SAICAR_synth"/>
    <property type="match status" value="1"/>
</dbReference>
<dbReference type="Gene3D" id="3.30.470.20">
    <property type="entry name" value="ATP-grasp fold, B domain"/>
    <property type="match status" value="1"/>
</dbReference>
<keyword evidence="8 11" id="KW-0067">ATP-binding</keyword>
<dbReference type="InterPro" id="IPR033934">
    <property type="entry name" value="SAICAR_synt_PurC"/>
</dbReference>
<feature type="domain" description="SAICAR synthetase/ADE2 N-terminal" evidence="12">
    <location>
        <begin position="6"/>
        <end position="232"/>
    </location>
</feature>
<evidence type="ECO:0000256" key="11">
    <source>
        <dbReference type="HAMAP-Rule" id="MF_00137"/>
    </source>
</evidence>
<dbReference type="OrthoDB" id="9801549at2"/>
<dbReference type="FunFam" id="3.30.470.20:FF:000006">
    <property type="entry name" value="Phosphoribosylaminoimidazole-succinocarboxamide synthase"/>
    <property type="match status" value="1"/>
</dbReference>
<comment type="catalytic activity">
    <reaction evidence="10 11">
        <text>5-amino-1-(5-phospho-D-ribosyl)imidazole-4-carboxylate + L-aspartate + ATP = (2S)-2-[5-amino-1-(5-phospho-beta-D-ribosyl)imidazole-4-carboxamido]succinate + ADP + phosphate + 2 H(+)</text>
        <dbReference type="Rhea" id="RHEA:22628"/>
        <dbReference type="ChEBI" id="CHEBI:15378"/>
        <dbReference type="ChEBI" id="CHEBI:29991"/>
        <dbReference type="ChEBI" id="CHEBI:30616"/>
        <dbReference type="ChEBI" id="CHEBI:43474"/>
        <dbReference type="ChEBI" id="CHEBI:58443"/>
        <dbReference type="ChEBI" id="CHEBI:77657"/>
        <dbReference type="ChEBI" id="CHEBI:456216"/>
        <dbReference type="EC" id="6.3.2.6"/>
    </reaction>
</comment>
<comment type="pathway">
    <text evidence="1 11">Purine metabolism; IMP biosynthesis via de novo pathway; 5-amino-1-(5-phospho-D-ribosyl)imidazole-4-carboxamide from 5-amino-1-(5-phospho-D-ribosyl)imidazole-4-carboxylate: step 1/2.</text>
</comment>
<keyword evidence="6 11" id="KW-0547">Nucleotide-binding</keyword>
<dbReference type="EC" id="6.3.2.6" evidence="3 11"/>
<dbReference type="NCBIfam" id="TIGR00081">
    <property type="entry name" value="purC"/>
    <property type="match status" value="1"/>
</dbReference>
<comment type="similarity">
    <text evidence="2 11">Belongs to the SAICAR synthetase family.</text>
</comment>
<dbReference type="InterPro" id="IPR050089">
    <property type="entry name" value="SAICAR_synthetase"/>
</dbReference>
<dbReference type="GO" id="GO:0004639">
    <property type="term" value="F:phosphoribosylaminoimidazolesuccinocarboxamide synthase activity"/>
    <property type="evidence" value="ECO:0007669"/>
    <property type="project" value="UniProtKB-UniRule"/>
</dbReference>
<dbReference type="CDD" id="cd01415">
    <property type="entry name" value="SAICAR_synt_PurC"/>
    <property type="match status" value="1"/>
</dbReference>
<dbReference type="InterPro" id="IPR001636">
    <property type="entry name" value="SAICAR_synth"/>
</dbReference>
<evidence type="ECO:0000259" key="12">
    <source>
        <dbReference type="Pfam" id="PF01259"/>
    </source>
</evidence>
<keyword evidence="5 11" id="KW-0436">Ligase</keyword>
<sequence length="238" mass="27336">MEKKALLYEGKAKKVYMTDEENKLIVSYKDDATAFNGAKKGVIEAKGIVNNRLSNYFMKMLETKGIPTHFIEELNDRETVVEKVTIIPLEVIVRNFAAGSLSKRLGLEEGTRLNKTVLEYSYKNDELGDPMINDYHIFALDIATKEELDMIEAYAFRINEALTAHLEEVNIELIDFKVEFGKTSKGQIILADEISPDTCRFWDAITNKKLDKDRFRRNLGDVEDAYQEVMNRLLVHDN</sequence>
<evidence type="ECO:0000256" key="3">
    <source>
        <dbReference type="ARBA" id="ARBA00012217"/>
    </source>
</evidence>
<evidence type="ECO:0000256" key="6">
    <source>
        <dbReference type="ARBA" id="ARBA00022741"/>
    </source>
</evidence>
<dbReference type="PANTHER" id="PTHR43599:SF3">
    <property type="entry name" value="SI:DKEY-6E2.2"/>
    <property type="match status" value="1"/>
</dbReference>
<dbReference type="GO" id="GO:0005524">
    <property type="term" value="F:ATP binding"/>
    <property type="evidence" value="ECO:0007669"/>
    <property type="project" value="UniProtKB-KW"/>
</dbReference>
<dbReference type="RefSeq" id="WP_125135965.1">
    <property type="nucleotide sequence ID" value="NZ_LR130778.1"/>
</dbReference>
<dbReference type="Pfam" id="PF01259">
    <property type="entry name" value="SAICAR_synt"/>
    <property type="match status" value="1"/>
</dbReference>
<evidence type="ECO:0000256" key="8">
    <source>
        <dbReference type="ARBA" id="ARBA00022840"/>
    </source>
</evidence>
<proteinExistence type="inferred from homology"/>
<dbReference type="InterPro" id="IPR018236">
    <property type="entry name" value="SAICAR_synthetase_CS"/>
</dbReference>
<evidence type="ECO:0000256" key="9">
    <source>
        <dbReference type="ARBA" id="ARBA00030409"/>
    </source>
</evidence>
<dbReference type="InterPro" id="IPR028923">
    <property type="entry name" value="SAICAR_synt/ADE2_N"/>
</dbReference>
<evidence type="ECO:0000256" key="1">
    <source>
        <dbReference type="ARBA" id="ARBA00004672"/>
    </source>
</evidence>
<keyword evidence="14" id="KW-1185">Reference proteome</keyword>
<evidence type="ECO:0000256" key="10">
    <source>
        <dbReference type="ARBA" id="ARBA00048475"/>
    </source>
</evidence>
<evidence type="ECO:0000313" key="13">
    <source>
        <dbReference type="EMBL" id="VDN46456.1"/>
    </source>
</evidence>
<dbReference type="KEGG" id="cbar:PATL70BA_0594"/>
<evidence type="ECO:0000256" key="7">
    <source>
        <dbReference type="ARBA" id="ARBA00022755"/>
    </source>
</evidence>
<evidence type="ECO:0000256" key="4">
    <source>
        <dbReference type="ARBA" id="ARBA00016460"/>
    </source>
</evidence>
<organism evidence="13 14">
    <name type="scientific">Petrocella atlantisensis</name>
    <dbReference type="NCBI Taxonomy" id="2173034"/>
    <lineage>
        <taxon>Bacteria</taxon>
        <taxon>Bacillati</taxon>
        <taxon>Bacillota</taxon>
        <taxon>Clostridia</taxon>
        <taxon>Lachnospirales</taxon>
        <taxon>Vallitaleaceae</taxon>
        <taxon>Petrocella</taxon>
    </lineage>
</organism>
<reference evidence="13 14" key="1">
    <citation type="submission" date="2018-09" db="EMBL/GenBank/DDBJ databases">
        <authorList>
            <person name="Postec A."/>
        </authorList>
    </citation>
    <scope>NUCLEOTIDE SEQUENCE [LARGE SCALE GENOMIC DNA]</scope>
    <source>
        <strain evidence="13">70B-A</strain>
    </source>
</reference>
<dbReference type="UniPathway" id="UPA00074">
    <property type="reaction ID" value="UER00131"/>
</dbReference>
<dbReference type="GO" id="GO:0006189">
    <property type="term" value="P:'de novo' IMP biosynthetic process"/>
    <property type="evidence" value="ECO:0007669"/>
    <property type="project" value="UniProtKB-UniRule"/>
</dbReference>
<dbReference type="AlphaFoldDB" id="A0A3P7RUG8"/>
<dbReference type="EMBL" id="LR130778">
    <property type="protein sequence ID" value="VDN46456.1"/>
    <property type="molecule type" value="Genomic_DNA"/>
</dbReference>
<dbReference type="SUPFAM" id="SSF56104">
    <property type="entry name" value="SAICAR synthase-like"/>
    <property type="match status" value="1"/>
</dbReference>
<evidence type="ECO:0000256" key="5">
    <source>
        <dbReference type="ARBA" id="ARBA00022598"/>
    </source>
</evidence>
<dbReference type="PANTHER" id="PTHR43599">
    <property type="entry name" value="MULTIFUNCTIONAL PROTEIN ADE2"/>
    <property type="match status" value="1"/>
</dbReference>